<organism evidence="1 2">
    <name type="scientific">Dehalococcoides mccartyi</name>
    <dbReference type="NCBI Taxonomy" id="61435"/>
    <lineage>
        <taxon>Bacteria</taxon>
        <taxon>Bacillati</taxon>
        <taxon>Chloroflexota</taxon>
        <taxon>Dehalococcoidia</taxon>
        <taxon>Dehalococcoidales</taxon>
        <taxon>Dehalococcoidaceae</taxon>
        <taxon>Dehalococcoides</taxon>
    </lineage>
</organism>
<evidence type="ECO:0008006" key="3">
    <source>
        <dbReference type="Google" id="ProtNLM"/>
    </source>
</evidence>
<gene>
    <name evidence="1" type="ORF">DA01_08140</name>
</gene>
<accession>A0A0V8LXW5</accession>
<name>A0A0V8LXW5_9CHLR</name>
<protein>
    <recommendedName>
        <fullName evidence="3">Transcriptional regulator</fullName>
    </recommendedName>
</protein>
<reference evidence="1 2" key="1">
    <citation type="journal article" date="2015" name="Sci. Rep.">
        <title>A comparative genomics and reductive dehalogenase gene transcription study of two chloroethene-respiring bacteria, Dehalococcoides mccartyi strains MB and 11a.</title>
        <authorList>
            <person name="Low A."/>
            <person name="Shen Z."/>
            <person name="Cheng D."/>
            <person name="Rogers M.J."/>
            <person name="Lee P.K."/>
            <person name="He J."/>
        </authorList>
    </citation>
    <scope>NUCLEOTIDE SEQUENCE [LARGE SCALE GENOMIC DNA]</scope>
    <source>
        <strain evidence="1 2">MB</strain>
    </source>
</reference>
<sequence>MNNLLKLLTKKQSELKLSDNKFVDFLNNHSSVTVSRPLWSQTSIGRRPIGITLLRATVQTFPDLEIAVIDYLKKDTTNE</sequence>
<proteinExistence type="predicted"/>
<evidence type="ECO:0000313" key="2">
    <source>
        <dbReference type="Proteomes" id="UP000053577"/>
    </source>
</evidence>
<dbReference type="AlphaFoldDB" id="A0A0V8LXW5"/>
<dbReference type="Proteomes" id="UP000053577">
    <property type="component" value="Unassembled WGS sequence"/>
</dbReference>
<evidence type="ECO:0000313" key="1">
    <source>
        <dbReference type="EMBL" id="KSV16161.1"/>
    </source>
</evidence>
<comment type="caution">
    <text evidence="1">The sequence shown here is derived from an EMBL/GenBank/DDBJ whole genome shotgun (WGS) entry which is preliminary data.</text>
</comment>
<dbReference type="EMBL" id="JGYD01000029">
    <property type="protein sequence ID" value="KSV16161.1"/>
    <property type="molecule type" value="Genomic_DNA"/>
</dbReference>
<dbReference type="PATRIC" id="fig|61435.5.peg.1602"/>